<accession>A0ABM3WLG1</accession>
<evidence type="ECO:0000256" key="2">
    <source>
        <dbReference type="ARBA" id="ARBA00022530"/>
    </source>
</evidence>
<organism evidence="6 7">
    <name type="scientific">Erinaceus europaeus</name>
    <name type="common">Western European hedgehog</name>
    <dbReference type="NCBI Taxonomy" id="9365"/>
    <lineage>
        <taxon>Eukaryota</taxon>
        <taxon>Metazoa</taxon>
        <taxon>Chordata</taxon>
        <taxon>Craniata</taxon>
        <taxon>Vertebrata</taxon>
        <taxon>Euteleostomi</taxon>
        <taxon>Mammalia</taxon>
        <taxon>Eutheria</taxon>
        <taxon>Laurasiatheria</taxon>
        <taxon>Eulipotyphla</taxon>
        <taxon>Erinaceidae</taxon>
        <taxon>Erinaceinae</taxon>
        <taxon>Erinaceus</taxon>
    </lineage>
</organism>
<dbReference type="PANTHER" id="PTHR22804:SF24">
    <property type="entry name" value="NEUROCAN CORE PROTEIN"/>
    <property type="match status" value="1"/>
</dbReference>
<dbReference type="Pfam" id="PF07686">
    <property type="entry name" value="V-set"/>
    <property type="match status" value="1"/>
</dbReference>
<dbReference type="GeneID" id="103122574"/>
<keyword evidence="2" id="KW-0964">Secreted</keyword>
<feature type="signal peptide" evidence="4">
    <location>
        <begin position="1"/>
        <end position="31"/>
    </location>
</feature>
<evidence type="ECO:0000256" key="4">
    <source>
        <dbReference type="SAM" id="SignalP"/>
    </source>
</evidence>
<dbReference type="InterPro" id="IPR036179">
    <property type="entry name" value="Ig-like_dom_sf"/>
</dbReference>
<evidence type="ECO:0000313" key="6">
    <source>
        <dbReference type="Proteomes" id="UP001652624"/>
    </source>
</evidence>
<dbReference type="Gene3D" id="2.60.40.10">
    <property type="entry name" value="Immunoglobulins"/>
    <property type="match status" value="1"/>
</dbReference>
<keyword evidence="2" id="KW-0272">Extracellular matrix</keyword>
<sequence>MPPARALGSSSRMRTAWLWAWGLLLSGAGAPGPPDTSAPPSAPPGPPSAPPGLPTAVRGALAELAALPCLVTLRPGPTGDPPRVKWTRVRAASGRQLDASSLLVAQGRALRVAPAWRGRVSLPAFLRHPHNATLLLGPLRSSDAGLYRCQAVRGLADQQRLVALEVAAQAAHQNHRNGGTGGRKQAQLGAPRHKAWV</sequence>
<dbReference type="InterPro" id="IPR050691">
    <property type="entry name" value="Hyaluronan_bind_Proteoglycan"/>
</dbReference>
<dbReference type="Proteomes" id="UP001652624">
    <property type="component" value="Chromosome 23"/>
</dbReference>
<feature type="region of interest" description="Disordered" evidence="3">
    <location>
        <begin position="172"/>
        <end position="197"/>
    </location>
</feature>
<dbReference type="InterPro" id="IPR003599">
    <property type="entry name" value="Ig_sub"/>
</dbReference>
<evidence type="ECO:0000259" key="5">
    <source>
        <dbReference type="PROSITE" id="PS50835"/>
    </source>
</evidence>
<comment type="subcellular location">
    <subcellularLocation>
        <location evidence="1">Secreted</location>
        <location evidence="1">Extracellular space</location>
        <location evidence="1">Extracellular matrix</location>
    </subcellularLocation>
</comment>
<feature type="region of interest" description="Disordered" evidence="3">
    <location>
        <begin position="30"/>
        <end position="55"/>
    </location>
</feature>
<dbReference type="InterPro" id="IPR007110">
    <property type="entry name" value="Ig-like_dom"/>
</dbReference>
<proteinExistence type="predicted"/>
<dbReference type="SMART" id="SM00409">
    <property type="entry name" value="IG"/>
    <property type="match status" value="1"/>
</dbReference>
<protein>
    <submittedName>
        <fullName evidence="7">Neurocan core protein</fullName>
    </submittedName>
</protein>
<dbReference type="SUPFAM" id="SSF48726">
    <property type="entry name" value="Immunoglobulin"/>
    <property type="match status" value="1"/>
</dbReference>
<dbReference type="RefSeq" id="XP_060037401.1">
    <property type="nucleotide sequence ID" value="XM_060181418.1"/>
</dbReference>
<feature type="compositionally biased region" description="Pro residues" evidence="3">
    <location>
        <begin position="31"/>
        <end position="53"/>
    </location>
</feature>
<keyword evidence="4" id="KW-0732">Signal</keyword>
<dbReference type="PROSITE" id="PS50835">
    <property type="entry name" value="IG_LIKE"/>
    <property type="match status" value="1"/>
</dbReference>
<dbReference type="PANTHER" id="PTHR22804">
    <property type="entry name" value="AGGRECAN/VERSICAN PROTEOGLYCAN"/>
    <property type="match status" value="1"/>
</dbReference>
<feature type="chain" id="PRO_5046963458" evidence="4">
    <location>
        <begin position="32"/>
        <end position="197"/>
    </location>
</feature>
<evidence type="ECO:0000313" key="7">
    <source>
        <dbReference type="RefSeq" id="XP_060037401.1"/>
    </source>
</evidence>
<feature type="domain" description="Ig-like" evidence="5">
    <location>
        <begin position="34"/>
        <end position="162"/>
    </location>
</feature>
<name>A0ABM3WLG1_ERIEU</name>
<evidence type="ECO:0000256" key="1">
    <source>
        <dbReference type="ARBA" id="ARBA00004498"/>
    </source>
</evidence>
<reference evidence="7" key="1">
    <citation type="submission" date="2025-08" db="UniProtKB">
        <authorList>
            <consortium name="RefSeq"/>
        </authorList>
    </citation>
    <scope>IDENTIFICATION</scope>
</reference>
<dbReference type="InterPro" id="IPR013783">
    <property type="entry name" value="Ig-like_fold"/>
</dbReference>
<gene>
    <name evidence="7" type="primary">NCAN</name>
</gene>
<keyword evidence="6" id="KW-1185">Reference proteome</keyword>
<evidence type="ECO:0000256" key="3">
    <source>
        <dbReference type="SAM" id="MobiDB-lite"/>
    </source>
</evidence>
<dbReference type="InterPro" id="IPR013106">
    <property type="entry name" value="Ig_V-set"/>
</dbReference>